<protein>
    <submittedName>
        <fullName evidence="3">Copper amine oxidase N-terminal domain-containing protein</fullName>
    </submittedName>
</protein>
<evidence type="ECO:0000256" key="1">
    <source>
        <dbReference type="SAM" id="SignalP"/>
    </source>
</evidence>
<organism evidence="3 4">
    <name type="scientific">Paenibacillus melissococcoides</name>
    <dbReference type="NCBI Taxonomy" id="2912268"/>
    <lineage>
        <taxon>Bacteria</taxon>
        <taxon>Bacillati</taxon>
        <taxon>Bacillota</taxon>
        <taxon>Bacilli</taxon>
        <taxon>Bacillales</taxon>
        <taxon>Paenibacillaceae</taxon>
        <taxon>Paenibacillus</taxon>
    </lineage>
</organism>
<feature type="signal peptide" evidence="1">
    <location>
        <begin position="1"/>
        <end position="20"/>
    </location>
</feature>
<proteinExistence type="predicted"/>
<dbReference type="RefSeq" id="WP_213431153.1">
    <property type="nucleotide sequence ID" value="NZ_AP031286.1"/>
</dbReference>
<reference evidence="3" key="1">
    <citation type="submission" date="2022-06" db="EMBL/GenBank/DDBJ databases">
        <authorList>
            <person name="Dietemann V."/>
            <person name="Ory F."/>
            <person name="Dainat B."/>
            <person name="Oberhansli S."/>
        </authorList>
    </citation>
    <scope>NUCLEOTIDE SEQUENCE</scope>
    <source>
        <strain evidence="3">Ena-SAMPLE-TAB-26-04-2022-14:26:32:270-5432</strain>
    </source>
</reference>
<evidence type="ECO:0000313" key="4">
    <source>
        <dbReference type="Proteomes" id="UP001154322"/>
    </source>
</evidence>
<feature type="chain" id="PRO_5045940191" evidence="1">
    <location>
        <begin position="21"/>
        <end position="69"/>
    </location>
</feature>
<keyword evidence="4" id="KW-1185">Reference proteome</keyword>
<comment type="caution">
    <text evidence="3">The sequence shown here is derived from an EMBL/GenBank/DDBJ whole genome shotgun (WGS) entry which is preliminary data.</text>
</comment>
<dbReference type="Pfam" id="PF07833">
    <property type="entry name" value="Cu_amine_oxidN1"/>
    <property type="match status" value="1"/>
</dbReference>
<dbReference type="SUPFAM" id="SSF55383">
    <property type="entry name" value="Copper amine oxidase, domain N"/>
    <property type="match status" value="1"/>
</dbReference>
<dbReference type="EMBL" id="CALYLO010000017">
    <property type="protein sequence ID" value="CAH8249482.1"/>
    <property type="molecule type" value="Genomic_DNA"/>
</dbReference>
<evidence type="ECO:0000259" key="2">
    <source>
        <dbReference type="Pfam" id="PF07833"/>
    </source>
</evidence>
<gene>
    <name evidence="3" type="ORF">WJ0W_006667</name>
</gene>
<dbReference type="Gene3D" id="3.30.457.10">
    <property type="entry name" value="Copper amine oxidase-like, N-terminal domain"/>
    <property type="match status" value="1"/>
</dbReference>
<keyword evidence="1" id="KW-0732">Signal</keyword>
<name>A0ABM9GCD9_9BACL</name>
<sequence length="69" mass="7582">MKKKIISIVVACSVALGAFAGIGSALNYEKTQRALEIVLNGNKIPFKDVRPVMYKNTTYVPLRVVSENL</sequence>
<feature type="domain" description="Copper amine oxidase-like N-terminal" evidence="2">
    <location>
        <begin position="38"/>
        <end position="69"/>
    </location>
</feature>
<dbReference type="InterPro" id="IPR012854">
    <property type="entry name" value="Cu_amine_oxidase-like_N"/>
</dbReference>
<evidence type="ECO:0000313" key="3">
    <source>
        <dbReference type="EMBL" id="CAH8249482.1"/>
    </source>
</evidence>
<dbReference type="InterPro" id="IPR036582">
    <property type="entry name" value="Mao_N_sf"/>
</dbReference>
<dbReference type="Proteomes" id="UP001154322">
    <property type="component" value="Unassembled WGS sequence"/>
</dbReference>
<accession>A0ABM9GCD9</accession>